<dbReference type="Proteomes" id="UP001279734">
    <property type="component" value="Unassembled WGS sequence"/>
</dbReference>
<dbReference type="AlphaFoldDB" id="A0AAD3TL92"/>
<proteinExistence type="predicted"/>
<keyword evidence="3" id="KW-1185">Reference proteome</keyword>
<reference evidence="2" key="1">
    <citation type="submission" date="2023-05" db="EMBL/GenBank/DDBJ databases">
        <title>Nepenthes gracilis genome sequencing.</title>
        <authorList>
            <person name="Fukushima K."/>
        </authorList>
    </citation>
    <scope>NUCLEOTIDE SEQUENCE</scope>
    <source>
        <strain evidence="2">SING2019-196</strain>
    </source>
</reference>
<evidence type="ECO:0000313" key="3">
    <source>
        <dbReference type="Proteomes" id="UP001279734"/>
    </source>
</evidence>
<name>A0AAD3TL92_NEPGR</name>
<evidence type="ECO:0000313" key="2">
    <source>
        <dbReference type="EMBL" id="GMH32060.1"/>
    </source>
</evidence>
<organism evidence="2 3">
    <name type="scientific">Nepenthes gracilis</name>
    <name type="common">Slender pitcher plant</name>
    <dbReference type="NCBI Taxonomy" id="150966"/>
    <lineage>
        <taxon>Eukaryota</taxon>
        <taxon>Viridiplantae</taxon>
        <taxon>Streptophyta</taxon>
        <taxon>Embryophyta</taxon>
        <taxon>Tracheophyta</taxon>
        <taxon>Spermatophyta</taxon>
        <taxon>Magnoliopsida</taxon>
        <taxon>eudicotyledons</taxon>
        <taxon>Gunneridae</taxon>
        <taxon>Pentapetalae</taxon>
        <taxon>Caryophyllales</taxon>
        <taxon>Nepenthaceae</taxon>
        <taxon>Nepenthes</taxon>
    </lineage>
</organism>
<feature type="region of interest" description="Disordered" evidence="1">
    <location>
        <begin position="58"/>
        <end position="77"/>
    </location>
</feature>
<gene>
    <name evidence="2" type="ORF">Nepgr_033904</name>
</gene>
<dbReference type="EMBL" id="BSYO01000054">
    <property type="protein sequence ID" value="GMH32060.1"/>
    <property type="molecule type" value="Genomic_DNA"/>
</dbReference>
<evidence type="ECO:0000256" key="1">
    <source>
        <dbReference type="SAM" id="MobiDB-lite"/>
    </source>
</evidence>
<sequence length="77" mass="8562">MHHGRFSQKQPITRDLQQIIAMTEAGTAPASTAWKGTPGQSSHTDFIAHTNKMELKRITTHQRGLRREDNTGPPTPS</sequence>
<accession>A0AAD3TL92</accession>
<protein>
    <submittedName>
        <fullName evidence="2">Uncharacterized protein</fullName>
    </submittedName>
</protein>
<comment type="caution">
    <text evidence="2">The sequence shown here is derived from an EMBL/GenBank/DDBJ whole genome shotgun (WGS) entry which is preliminary data.</text>
</comment>